<feature type="compositionally biased region" description="Polar residues" evidence="1">
    <location>
        <begin position="225"/>
        <end position="237"/>
    </location>
</feature>
<sequence>MAITRARSAAPTNVSLLQAAKAPNISTSPSPKIVATTASKAPTTDLPIHAFPSAADFEAFLEAEYATCPGFHLKFAKKTSAIPSVTAAEAVEVALCFGWIDGRANSVDDKFWLVRYTPRRAKSIWSQKNVNTVARLAEEGRMRAAGITAVEAAKADGRWEDFQVVLDAEPTAKAYFGTLNKSERYSVLWRVETASPKARQGRIEALIQMLAAGRLPGSKSEQKKVSTSSARVVQTKQKPLASTAKNFMQKTKKARTKKHHQLLTARTT</sequence>
<evidence type="ECO:0000256" key="1">
    <source>
        <dbReference type="SAM" id="MobiDB-lite"/>
    </source>
</evidence>
<protein>
    <submittedName>
        <fullName evidence="2">Uncharacterized protein</fullName>
    </submittedName>
</protein>
<evidence type="ECO:0000313" key="2">
    <source>
        <dbReference type="EMBL" id="KAK5083336.1"/>
    </source>
</evidence>
<accession>A0ABR0K1Z0</accession>
<dbReference type="Pfam" id="PF13376">
    <property type="entry name" value="OmdA"/>
    <property type="match status" value="1"/>
</dbReference>
<evidence type="ECO:0000313" key="3">
    <source>
        <dbReference type="Proteomes" id="UP001345013"/>
    </source>
</evidence>
<name>A0ABR0K1Z0_9EURO</name>
<keyword evidence="3" id="KW-1185">Reference proteome</keyword>
<reference evidence="2 3" key="1">
    <citation type="submission" date="2023-08" db="EMBL/GenBank/DDBJ databases">
        <title>Black Yeasts Isolated from many extreme environments.</title>
        <authorList>
            <person name="Coleine C."/>
            <person name="Stajich J.E."/>
            <person name="Selbmann L."/>
        </authorList>
    </citation>
    <scope>NUCLEOTIDE SEQUENCE [LARGE SCALE GENOMIC DNA]</scope>
    <source>
        <strain evidence="2 3">CCFEE 5885</strain>
    </source>
</reference>
<comment type="caution">
    <text evidence="2">The sequence shown here is derived from an EMBL/GenBank/DDBJ whole genome shotgun (WGS) entry which is preliminary data.</text>
</comment>
<proteinExistence type="predicted"/>
<organism evidence="2 3">
    <name type="scientific">Lithohypha guttulata</name>
    <dbReference type="NCBI Taxonomy" id="1690604"/>
    <lineage>
        <taxon>Eukaryota</taxon>
        <taxon>Fungi</taxon>
        <taxon>Dikarya</taxon>
        <taxon>Ascomycota</taxon>
        <taxon>Pezizomycotina</taxon>
        <taxon>Eurotiomycetes</taxon>
        <taxon>Chaetothyriomycetidae</taxon>
        <taxon>Chaetothyriales</taxon>
        <taxon>Trichomeriaceae</taxon>
        <taxon>Lithohypha</taxon>
    </lineage>
</organism>
<gene>
    <name evidence="2" type="ORF">LTR24_007760</name>
</gene>
<dbReference type="EMBL" id="JAVRRG010000121">
    <property type="protein sequence ID" value="KAK5083336.1"/>
    <property type="molecule type" value="Genomic_DNA"/>
</dbReference>
<feature type="region of interest" description="Disordered" evidence="1">
    <location>
        <begin position="217"/>
        <end position="268"/>
    </location>
</feature>
<dbReference type="Proteomes" id="UP001345013">
    <property type="component" value="Unassembled WGS sequence"/>
</dbReference>
<feature type="compositionally biased region" description="Basic residues" evidence="1">
    <location>
        <begin position="250"/>
        <end position="261"/>
    </location>
</feature>